<dbReference type="KEGG" id="lcre:Pla8534_51450"/>
<dbReference type="Gene3D" id="3.40.50.150">
    <property type="entry name" value="Vaccinia Virus protein VP39"/>
    <property type="match status" value="1"/>
</dbReference>
<dbReference type="EMBL" id="CP036433">
    <property type="protein sequence ID" value="QDU97299.1"/>
    <property type="molecule type" value="Genomic_DNA"/>
</dbReference>
<keyword evidence="9" id="KW-1185">Reference proteome</keyword>
<dbReference type="OrthoDB" id="9810297at2"/>
<gene>
    <name evidence="8" type="primary">rsmF</name>
    <name evidence="8" type="ORF">Pla8534_51450</name>
</gene>
<dbReference type="RefSeq" id="WP_145056086.1">
    <property type="nucleotide sequence ID" value="NZ_CP036433.1"/>
</dbReference>
<evidence type="ECO:0000256" key="4">
    <source>
        <dbReference type="ARBA" id="ARBA00022691"/>
    </source>
</evidence>
<dbReference type="AlphaFoldDB" id="A0A518DZN6"/>
<protein>
    <submittedName>
        <fullName evidence="8">Ribosomal RNA small subunit methyltransferase F</fullName>
        <ecNumber evidence="8">2.1.1.178</ecNumber>
    </submittedName>
</protein>
<keyword evidence="2 6" id="KW-0489">Methyltransferase</keyword>
<keyword evidence="1" id="KW-0963">Cytoplasm</keyword>
<evidence type="ECO:0000256" key="6">
    <source>
        <dbReference type="PROSITE-ProRule" id="PRU01023"/>
    </source>
</evidence>
<dbReference type="InterPro" id="IPR049560">
    <property type="entry name" value="MeTrfase_RsmB-F_NOP2_cat"/>
</dbReference>
<feature type="domain" description="SAM-dependent MTase RsmB/NOP-type" evidence="7">
    <location>
        <begin position="31"/>
        <end position="318"/>
    </location>
</feature>
<name>A0A518DZN6_9BACT</name>
<dbReference type="GO" id="GO:0008173">
    <property type="term" value="F:RNA methyltransferase activity"/>
    <property type="evidence" value="ECO:0007669"/>
    <property type="project" value="InterPro"/>
</dbReference>
<dbReference type="InterPro" id="IPR023267">
    <property type="entry name" value="RCMT"/>
</dbReference>
<dbReference type="PROSITE" id="PS51686">
    <property type="entry name" value="SAM_MT_RSMB_NOP"/>
    <property type="match status" value="1"/>
</dbReference>
<keyword evidence="3 6" id="KW-0808">Transferase</keyword>
<keyword evidence="4 6" id="KW-0949">S-adenosyl-L-methionine</keyword>
<evidence type="ECO:0000256" key="2">
    <source>
        <dbReference type="ARBA" id="ARBA00022603"/>
    </source>
</evidence>
<feature type="binding site" evidence="6">
    <location>
        <position position="192"/>
    </location>
    <ligand>
        <name>S-adenosyl-L-methionine</name>
        <dbReference type="ChEBI" id="CHEBI:59789"/>
    </ligand>
</feature>
<comment type="similarity">
    <text evidence="6">Belongs to the class I-like SAM-binding methyltransferase superfamily. RsmB/NOP family.</text>
</comment>
<evidence type="ECO:0000256" key="3">
    <source>
        <dbReference type="ARBA" id="ARBA00022679"/>
    </source>
</evidence>
<dbReference type="GO" id="GO:0001510">
    <property type="term" value="P:RNA methylation"/>
    <property type="evidence" value="ECO:0007669"/>
    <property type="project" value="InterPro"/>
</dbReference>
<evidence type="ECO:0000313" key="9">
    <source>
        <dbReference type="Proteomes" id="UP000317648"/>
    </source>
</evidence>
<dbReference type="Gene3D" id="3.30.70.1170">
    <property type="entry name" value="Sun protein, domain 3"/>
    <property type="match status" value="1"/>
</dbReference>
<dbReference type="InterPro" id="IPR029063">
    <property type="entry name" value="SAM-dependent_MTases_sf"/>
</dbReference>
<feature type="active site" description="Nucleophile" evidence="6">
    <location>
        <position position="246"/>
    </location>
</feature>
<dbReference type="CDD" id="cd02440">
    <property type="entry name" value="AdoMet_MTases"/>
    <property type="match status" value="1"/>
</dbReference>
<dbReference type="GO" id="GO:0003723">
    <property type="term" value="F:RNA binding"/>
    <property type="evidence" value="ECO:0007669"/>
    <property type="project" value="UniProtKB-UniRule"/>
</dbReference>
<keyword evidence="5 6" id="KW-0694">RNA-binding</keyword>
<dbReference type="Proteomes" id="UP000317648">
    <property type="component" value="Chromosome"/>
</dbReference>
<accession>A0A518DZN6</accession>
<evidence type="ECO:0000259" key="7">
    <source>
        <dbReference type="PROSITE" id="PS51686"/>
    </source>
</evidence>
<dbReference type="PANTHER" id="PTHR22807">
    <property type="entry name" value="NOP2 YEAST -RELATED NOL1/NOP2/FMU SUN DOMAIN-CONTAINING"/>
    <property type="match status" value="1"/>
</dbReference>
<evidence type="ECO:0000313" key="8">
    <source>
        <dbReference type="EMBL" id="QDU97299.1"/>
    </source>
</evidence>
<evidence type="ECO:0000256" key="1">
    <source>
        <dbReference type="ARBA" id="ARBA00022490"/>
    </source>
</evidence>
<evidence type="ECO:0000256" key="5">
    <source>
        <dbReference type="ARBA" id="ARBA00022884"/>
    </source>
</evidence>
<dbReference type="SUPFAM" id="SSF53335">
    <property type="entry name" value="S-adenosyl-L-methionine-dependent methyltransferases"/>
    <property type="match status" value="1"/>
</dbReference>
<dbReference type="Pfam" id="PF01189">
    <property type="entry name" value="Methyltr_RsmB-F"/>
    <property type="match status" value="1"/>
</dbReference>
<proteinExistence type="inferred from homology"/>
<feature type="binding site" evidence="6">
    <location>
        <position position="147"/>
    </location>
    <ligand>
        <name>S-adenosyl-L-methionine</name>
        <dbReference type="ChEBI" id="CHEBI:59789"/>
    </ligand>
</feature>
<dbReference type="PRINTS" id="PR02008">
    <property type="entry name" value="RCMTFAMILY"/>
</dbReference>
<organism evidence="8 9">
    <name type="scientific">Lignipirellula cremea</name>
    <dbReference type="NCBI Taxonomy" id="2528010"/>
    <lineage>
        <taxon>Bacteria</taxon>
        <taxon>Pseudomonadati</taxon>
        <taxon>Planctomycetota</taxon>
        <taxon>Planctomycetia</taxon>
        <taxon>Pirellulales</taxon>
        <taxon>Pirellulaceae</taxon>
        <taxon>Lignipirellula</taxon>
    </lineage>
</organism>
<dbReference type="EC" id="2.1.1.178" evidence="8"/>
<dbReference type="PANTHER" id="PTHR22807:SF30">
    <property type="entry name" value="28S RRNA (CYTOSINE(4447)-C(5))-METHYLTRANSFERASE-RELATED"/>
    <property type="match status" value="1"/>
</dbReference>
<sequence length="319" mass="36542">MNKSARDFEDRKRREFLARVGKILDIDRHRAEEAFHIELQSSLRINRLTEISVPEIFARLEQAEVELEPIPWRDDAWHLLSDKKAVSQSAFFEQGYTYLQNASSLAPVAILDPQPGESILDVCAAPGGKSSDIASRTGNQCRLWLNDSIQPRIDKLREVVAQFHVKAEQITDYPGQYLTKHLDETFDRILLDAQCSGEGMIDLNHPRALRFWSLARIRKFARLQEKMLSEAFKLLRPGGVLVYSTCTLAPEENEAPVDRLLRICPTATLEPIGIDLPGGRPGVTGWENRRFDKRLEHAVRITPSIFYETFFVCRIRKEE</sequence>
<dbReference type="Pfam" id="PF17125">
    <property type="entry name" value="Methyltr_RsmF_N"/>
    <property type="match status" value="1"/>
</dbReference>
<dbReference type="InterPro" id="IPR031341">
    <property type="entry name" value="Methyltr_RsmF_N"/>
</dbReference>
<comment type="caution">
    <text evidence="6">Lacks conserved residue(s) required for the propagation of feature annotation.</text>
</comment>
<feature type="binding site" evidence="6">
    <location>
        <begin position="123"/>
        <end position="129"/>
    </location>
    <ligand>
        <name>S-adenosyl-L-methionine</name>
        <dbReference type="ChEBI" id="CHEBI:59789"/>
    </ligand>
</feature>
<reference evidence="8 9" key="1">
    <citation type="submission" date="2019-02" db="EMBL/GenBank/DDBJ databases">
        <title>Deep-cultivation of Planctomycetes and their phenomic and genomic characterization uncovers novel biology.</title>
        <authorList>
            <person name="Wiegand S."/>
            <person name="Jogler M."/>
            <person name="Boedeker C."/>
            <person name="Pinto D."/>
            <person name="Vollmers J."/>
            <person name="Rivas-Marin E."/>
            <person name="Kohn T."/>
            <person name="Peeters S.H."/>
            <person name="Heuer A."/>
            <person name="Rast P."/>
            <person name="Oberbeckmann S."/>
            <person name="Bunk B."/>
            <person name="Jeske O."/>
            <person name="Meyerdierks A."/>
            <person name="Storesund J.E."/>
            <person name="Kallscheuer N."/>
            <person name="Luecker S."/>
            <person name="Lage O.M."/>
            <person name="Pohl T."/>
            <person name="Merkel B.J."/>
            <person name="Hornburger P."/>
            <person name="Mueller R.-W."/>
            <person name="Bruemmer F."/>
            <person name="Labrenz M."/>
            <person name="Spormann A.M."/>
            <person name="Op den Camp H."/>
            <person name="Overmann J."/>
            <person name="Amann R."/>
            <person name="Jetten M.S.M."/>
            <person name="Mascher T."/>
            <person name="Medema M.H."/>
            <person name="Devos D.P."/>
            <person name="Kaster A.-K."/>
            <person name="Ovreas L."/>
            <person name="Rohde M."/>
            <person name="Galperin M.Y."/>
            <person name="Jogler C."/>
        </authorList>
    </citation>
    <scope>NUCLEOTIDE SEQUENCE [LARGE SCALE GENOMIC DNA]</scope>
    <source>
        <strain evidence="8 9">Pla85_3_4</strain>
    </source>
</reference>
<dbReference type="InterPro" id="IPR001678">
    <property type="entry name" value="MeTrfase_RsmB-F_NOP2_dom"/>
</dbReference>